<evidence type="ECO:0000256" key="1">
    <source>
        <dbReference type="ARBA" id="ARBA00022649"/>
    </source>
</evidence>
<organism evidence="6 9">
    <name type="scientific">Parabacteroides distasonis</name>
    <dbReference type="NCBI Taxonomy" id="823"/>
    <lineage>
        <taxon>Bacteria</taxon>
        <taxon>Pseudomonadati</taxon>
        <taxon>Bacteroidota</taxon>
        <taxon>Bacteroidia</taxon>
        <taxon>Bacteroidales</taxon>
        <taxon>Tannerellaceae</taxon>
        <taxon>Parabacteroides</taxon>
    </lineage>
</organism>
<dbReference type="EMBL" id="VOHW01000004">
    <property type="protein sequence ID" value="TWV62311.1"/>
    <property type="molecule type" value="Genomic_DNA"/>
</dbReference>
<dbReference type="InterPro" id="IPR035093">
    <property type="entry name" value="RelE/ParE_toxin_dom_sf"/>
</dbReference>
<evidence type="ECO:0000313" key="10">
    <source>
        <dbReference type="Proteomes" id="UP000463337"/>
    </source>
</evidence>
<evidence type="ECO:0000313" key="6">
    <source>
        <dbReference type="EMBL" id="TWV62311.1"/>
    </source>
</evidence>
<accession>A0A3R6BLP5</accession>
<gene>
    <name evidence="5" type="ORF">DW782_12585</name>
    <name evidence="6" type="ORF">FSA05_09480</name>
    <name evidence="4" type="ORF">GKD59_08575</name>
    <name evidence="2" type="ORF">LI194_10895</name>
    <name evidence="7" type="ORF">P2T59_08280</name>
    <name evidence="3" type="ORF">PN612_17195</name>
</gene>
<proteinExistence type="predicted"/>
<dbReference type="Proteomes" id="UP001198806">
    <property type="component" value="Unassembled WGS sequence"/>
</dbReference>
<dbReference type="EMBL" id="CP120353">
    <property type="protein sequence ID" value="WET65970.1"/>
    <property type="molecule type" value="Genomic_DNA"/>
</dbReference>
<dbReference type="EMBL" id="JAQMPX010000123">
    <property type="protein sequence ID" value="MDB9140226.1"/>
    <property type="molecule type" value="Genomic_DNA"/>
</dbReference>
<dbReference type="EMBL" id="QSJN01000007">
    <property type="protein sequence ID" value="RHD73971.1"/>
    <property type="molecule type" value="Genomic_DNA"/>
</dbReference>
<dbReference type="Proteomes" id="UP000284660">
    <property type="component" value="Unassembled WGS sequence"/>
</dbReference>
<dbReference type="GeneID" id="93525199"/>
<dbReference type="Gene3D" id="3.30.2310.20">
    <property type="entry name" value="RelE-like"/>
    <property type="match status" value="1"/>
</dbReference>
<evidence type="ECO:0000313" key="5">
    <source>
        <dbReference type="EMBL" id="RHD73971.1"/>
    </source>
</evidence>
<reference evidence="3" key="5">
    <citation type="submission" date="2023-01" db="EMBL/GenBank/DDBJ databases">
        <title>Human gut microbiome strain richness.</title>
        <authorList>
            <person name="Chen-Liaw A."/>
        </authorList>
    </citation>
    <scope>NUCLEOTIDE SEQUENCE</scope>
    <source>
        <strain evidence="3">D35st1_E5_D35t1_190705</strain>
    </source>
</reference>
<keyword evidence="1" id="KW-1277">Toxin-antitoxin system</keyword>
<evidence type="ECO:0000313" key="4">
    <source>
        <dbReference type="EMBL" id="MRY57962.1"/>
    </source>
</evidence>
<dbReference type="RefSeq" id="WP_008778261.1">
    <property type="nucleotide sequence ID" value="NZ_AP019729.1"/>
</dbReference>
<evidence type="ECO:0000313" key="3">
    <source>
        <dbReference type="EMBL" id="MDB9140226.1"/>
    </source>
</evidence>
<dbReference type="EMBL" id="JAJCNI010000011">
    <property type="protein sequence ID" value="MCB6518306.1"/>
    <property type="molecule type" value="Genomic_DNA"/>
</dbReference>
<name>A0A3R6BLP5_PARDI</name>
<protein>
    <submittedName>
        <fullName evidence="6">Type II toxin-antitoxin system RelE/ParE family toxin</fullName>
    </submittedName>
</protein>
<sequence>MGKRKLIWSQSALNDMTEIFDYYNKRNKSKTYSTKLLGEFRAIMRLILSSPRMGIKTEDENIRYVLSGNYALFYEIKSCTIEVLIVWDCRQSPGRLEMCIRQRR</sequence>
<dbReference type="Proteomes" id="UP001221009">
    <property type="component" value="Chromosome"/>
</dbReference>
<dbReference type="InterPro" id="IPR007712">
    <property type="entry name" value="RelE/ParE_toxin"/>
</dbReference>
<reference evidence="2" key="4">
    <citation type="submission" date="2021-10" db="EMBL/GenBank/DDBJ databases">
        <title>Collection of gut derived symbiotic bacterial strains cultured from healthy donors.</title>
        <authorList>
            <person name="Lin H."/>
            <person name="Littmann E."/>
            <person name="Kohout C."/>
            <person name="Pamer E.G."/>
        </authorList>
    </citation>
    <scope>NUCLEOTIDE SEQUENCE</scope>
    <source>
        <strain evidence="2">DFI.2.94</strain>
    </source>
</reference>
<dbReference type="Pfam" id="PF05016">
    <property type="entry name" value="ParE_toxin"/>
    <property type="match status" value="1"/>
</dbReference>
<evidence type="ECO:0000313" key="8">
    <source>
        <dbReference type="Proteomes" id="UP000284660"/>
    </source>
</evidence>
<dbReference type="AlphaFoldDB" id="A0A3R6BLP5"/>
<evidence type="ECO:0000313" key="9">
    <source>
        <dbReference type="Proteomes" id="UP000315827"/>
    </source>
</evidence>
<reference evidence="7" key="6">
    <citation type="submission" date="2023-03" db="EMBL/GenBank/DDBJ databases">
        <title>Parabacteroides distasonis, a bacteria resistant against UC.</title>
        <authorList>
            <person name="Dai W."/>
        </authorList>
    </citation>
    <scope>NUCLEOTIDE SEQUENCE</scope>
    <source>
        <strain evidence="7">F1-28</strain>
    </source>
</reference>
<dbReference type="Proteomes" id="UP000315827">
    <property type="component" value="Unassembled WGS sequence"/>
</dbReference>
<evidence type="ECO:0000313" key="2">
    <source>
        <dbReference type="EMBL" id="MCB6518306.1"/>
    </source>
</evidence>
<dbReference type="Proteomes" id="UP000463337">
    <property type="component" value="Unassembled WGS sequence"/>
</dbReference>
<evidence type="ECO:0000313" key="7">
    <source>
        <dbReference type="EMBL" id="WET65970.1"/>
    </source>
</evidence>
<reference evidence="5 8" key="1">
    <citation type="submission" date="2018-08" db="EMBL/GenBank/DDBJ databases">
        <title>A genome reference for cultivated species of the human gut microbiota.</title>
        <authorList>
            <person name="Zou Y."/>
            <person name="Xue W."/>
            <person name="Luo G."/>
        </authorList>
    </citation>
    <scope>NUCLEOTIDE SEQUENCE [LARGE SCALE GENOMIC DNA]</scope>
    <source>
        <strain evidence="5 8">AM30-4</strain>
    </source>
</reference>
<dbReference type="EMBL" id="WKLT01000006">
    <property type="protein sequence ID" value="MRY57962.1"/>
    <property type="molecule type" value="Genomic_DNA"/>
</dbReference>
<reference evidence="4 10" key="2">
    <citation type="journal article" date="2019" name="Nat. Med.">
        <title>A library of human gut bacterial isolates paired with longitudinal multiomics data enables mechanistic microbiome research.</title>
        <authorList>
            <person name="Poyet M."/>
            <person name="Groussin M."/>
            <person name="Gibbons S.M."/>
            <person name="Avila-Pacheco J."/>
            <person name="Jiang X."/>
            <person name="Kearney S.M."/>
            <person name="Perrotta A.R."/>
            <person name="Berdy B."/>
            <person name="Zhao S."/>
            <person name="Lieberman T.D."/>
            <person name="Swanson P.K."/>
            <person name="Smith M."/>
            <person name="Roesemann S."/>
            <person name="Alexander J.E."/>
            <person name="Rich S.A."/>
            <person name="Livny J."/>
            <person name="Vlamakis H."/>
            <person name="Clish C."/>
            <person name="Bullock K."/>
            <person name="Deik A."/>
            <person name="Scott J."/>
            <person name="Pierce K.A."/>
            <person name="Xavier R.J."/>
            <person name="Alm E.J."/>
        </authorList>
    </citation>
    <scope>NUCLEOTIDE SEQUENCE [LARGE SCALE GENOMIC DNA]</scope>
    <source>
        <strain evidence="4 10">BIOML-A41</strain>
    </source>
</reference>
<dbReference type="Proteomes" id="UP001211522">
    <property type="component" value="Unassembled WGS sequence"/>
</dbReference>
<reference evidence="6 9" key="3">
    <citation type="submission" date="2019-07" db="EMBL/GenBank/DDBJ databases">
        <title>Genome sequencing of Parabacteroides distasonis iSURF_7.</title>
        <authorList>
            <person name="Degefu H.N."/>
            <person name="Ruoff K.L."/>
            <person name="Price C.E."/>
            <person name="Valls R.A."/>
            <person name="O'Toole G.A."/>
        </authorList>
    </citation>
    <scope>NUCLEOTIDE SEQUENCE [LARGE SCALE GENOMIC DNA]</scope>
    <source>
        <strain evidence="6 9">CFPLTA003_1B</strain>
    </source>
</reference>